<proteinExistence type="predicted"/>
<comment type="caution">
    <text evidence="3">The sequence shown here is derived from an EMBL/GenBank/DDBJ whole genome shotgun (WGS) entry which is preliminary data.</text>
</comment>
<feature type="transmembrane region" description="Helical" evidence="1">
    <location>
        <begin position="194"/>
        <end position="212"/>
    </location>
</feature>
<dbReference type="Pfam" id="PF04235">
    <property type="entry name" value="DUF418"/>
    <property type="match status" value="1"/>
</dbReference>
<keyword evidence="1" id="KW-1133">Transmembrane helix</keyword>
<dbReference type="AlphaFoldDB" id="A0A2V3PTV5"/>
<dbReference type="PANTHER" id="PTHR30590">
    <property type="entry name" value="INNER MEMBRANE PROTEIN"/>
    <property type="match status" value="1"/>
</dbReference>
<protein>
    <recommendedName>
        <fullName evidence="2">DUF418 domain-containing protein</fullName>
    </recommendedName>
</protein>
<keyword evidence="1" id="KW-0812">Transmembrane</keyword>
<feature type="transmembrane region" description="Helical" evidence="1">
    <location>
        <begin position="224"/>
        <end position="252"/>
    </location>
</feature>
<feature type="transmembrane region" description="Helical" evidence="1">
    <location>
        <begin position="141"/>
        <end position="160"/>
    </location>
</feature>
<dbReference type="InterPro" id="IPR007349">
    <property type="entry name" value="DUF418"/>
</dbReference>
<reference evidence="3 4" key="1">
    <citation type="submission" date="2018-03" db="EMBL/GenBank/DDBJ databases">
        <title>Genomic Encyclopedia of Archaeal and Bacterial Type Strains, Phase II (KMG-II): from individual species to whole genera.</title>
        <authorList>
            <person name="Goeker M."/>
        </authorList>
    </citation>
    <scope>NUCLEOTIDE SEQUENCE [LARGE SCALE GENOMIC DNA]</scope>
    <source>
        <strain evidence="3 4">DSM 100214</strain>
    </source>
</reference>
<dbReference type="PANTHER" id="PTHR30590:SF2">
    <property type="entry name" value="INNER MEMBRANE PROTEIN"/>
    <property type="match status" value="1"/>
</dbReference>
<name>A0A2V3PTV5_9BACT</name>
<feature type="transmembrane region" description="Helical" evidence="1">
    <location>
        <begin position="52"/>
        <end position="85"/>
    </location>
</feature>
<gene>
    <name evidence="3" type="ORF">CLV62_101409</name>
</gene>
<feature type="transmembrane region" description="Helical" evidence="1">
    <location>
        <begin position="91"/>
        <end position="114"/>
    </location>
</feature>
<feature type="transmembrane region" description="Helical" evidence="1">
    <location>
        <begin position="12"/>
        <end position="32"/>
    </location>
</feature>
<feature type="transmembrane region" description="Helical" evidence="1">
    <location>
        <begin position="166"/>
        <end position="182"/>
    </location>
</feature>
<dbReference type="EMBL" id="QICL01000001">
    <property type="protein sequence ID" value="PXV69140.1"/>
    <property type="molecule type" value="Genomic_DNA"/>
</dbReference>
<keyword evidence="1" id="KW-0472">Membrane</keyword>
<dbReference type="Proteomes" id="UP000247973">
    <property type="component" value="Unassembled WGS sequence"/>
</dbReference>
<feature type="transmembrane region" description="Helical" evidence="1">
    <location>
        <begin position="273"/>
        <end position="290"/>
    </location>
</feature>
<sequence>MSDILLASSVSFIYSGKAYAIFALLFGFSFFIQDDNQTKRGNDFRPRFLWRLVLLAMWGFINCMFYTGDVLVLFSIVGLLLAATARLSNKVVFCIAVVLLLQPMEWIGIICANINPDFTLSKKMFDIYYEQTVPVLTDGNLLETMVMGIKSGFLFSFLWWFEEGRIFQVGALFLFGMLIGRCRLFLNEPQNIKFWRYALIIGIVCYFPLKGLSEILPDFIESKAIVHLVGVILSCYTNFAFLCFLVGLFVLSYYKTSVHKLQAKFAPYGRMSLSMYISQSILGGFVFYSWGLGASHLLSPTASIGVGLVIFAIQYTFACWWLKSHKQGPLEYVWGKLMWIGSKR</sequence>
<evidence type="ECO:0000259" key="2">
    <source>
        <dbReference type="Pfam" id="PF04235"/>
    </source>
</evidence>
<accession>A0A2V3PTV5</accession>
<feature type="transmembrane region" description="Helical" evidence="1">
    <location>
        <begin position="302"/>
        <end position="322"/>
    </location>
</feature>
<evidence type="ECO:0000313" key="3">
    <source>
        <dbReference type="EMBL" id="PXV69140.1"/>
    </source>
</evidence>
<evidence type="ECO:0000256" key="1">
    <source>
        <dbReference type="SAM" id="Phobius"/>
    </source>
</evidence>
<keyword evidence="4" id="KW-1185">Reference proteome</keyword>
<evidence type="ECO:0000313" key="4">
    <source>
        <dbReference type="Proteomes" id="UP000247973"/>
    </source>
</evidence>
<dbReference type="InterPro" id="IPR052529">
    <property type="entry name" value="Bact_Transport_Assoc"/>
</dbReference>
<feature type="domain" description="DUF418" evidence="2">
    <location>
        <begin position="180"/>
        <end position="340"/>
    </location>
</feature>
<organism evidence="3 4">
    <name type="scientific">Dysgonomonas alginatilytica</name>
    <dbReference type="NCBI Taxonomy" id="1605892"/>
    <lineage>
        <taxon>Bacteria</taxon>
        <taxon>Pseudomonadati</taxon>
        <taxon>Bacteroidota</taxon>
        <taxon>Bacteroidia</taxon>
        <taxon>Bacteroidales</taxon>
        <taxon>Dysgonomonadaceae</taxon>
        <taxon>Dysgonomonas</taxon>
    </lineage>
</organism>